<keyword evidence="2" id="KW-1185">Reference proteome</keyword>
<evidence type="ECO:0000313" key="2">
    <source>
        <dbReference type="Proteomes" id="UP001149009"/>
    </source>
</evidence>
<dbReference type="EMBL" id="JAODNV010000006">
    <property type="protein sequence ID" value="MCT8989635.1"/>
    <property type="molecule type" value="Genomic_DNA"/>
</dbReference>
<evidence type="ECO:0000313" key="1">
    <source>
        <dbReference type="EMBL" id="MCT8989635.1"/>
    </source>
</evidence>
<sequence length="192" mass="21494">MSEVSQVVLINANDARIWAVGHTVEEAQADLDGAVNQAHAWEAISRWLYDECDDRGGWTRFKAVLVPAGEWEADDAERALGIGEIVGYYRCRESLDIRNLRVEWQDGSYAILADVSGETELEWLDADGDVETGPDSHLITNRRIDYRGDEIDEIHAAMQAHIDALPEAERERLRADCAEAAARWEAESRALA</sequence>
<dbReference type="Proteomes" id="UP001149009">
    <property type="component" value="Unassembled WGS sequence"/>
</dbReference>
<accession>A0A9X2X695</accession>
<dbReference type="RefSeq" id="WP_261514493.1">
    <property type="nucleotide sequence ID" value="NZ_JAODNV010000006.1"/>
</dbReference>
<comment type="caution">
    <text evidence="1">The sequence shown here is derived from an EMBL/GenBank/DDBJ whole genome shotgun (WGS) entry which is preliminary data.</text>
</comment>
<protein>
    <submittedName>
        <fullName evidence="1">Uncharacterized protein</fullName>
    </submittedName>
</protein>
<organism evidence="1 2">
    <name type="scientific">Chelativorans petroleitrophicus</name>
    <dbReference type="NCBI Taxonomy" id="2975484"/>
    <lineage>
        <taxon>Bacteria</taxon>
        <taxon>Pseudomonadati</taxon>
        <taxon>Pseudomonadota</taxon>
        <taxon>Alphaproteobacteria</taxon>
        <taxon>Hyphomicrobiales</taxon>
        <taxon>Phyllobacteriaceae</taxon>
        <taxon>Chelativorans</taxon>
    </lineage>
</organism>
<reference evidence="1" key="1">
    <citation type="submission" date="2022-08" db="EMBL/GenBank/DDBJ databases">
        <title>Chelativorans sichuanense sp. nov., a paraffin oil-degrading bacterium isolated from a mixture of oil-based drill cuttings and paddy soil.</title>
        <authorList>
            <person name="Yu J."/>
            <person name="Liu H."/>
            <person name="Chen Q."/>
        </authorList>
    </citation>
    <scope>NUCLEOTIDE SEQUENCE</scope>
    <source>
        <strain evidence="1">SCAU 2101</strain>
    </source>
</reference>
<gene>
    <name evidence="1" type="ORF">NYR54_04905</name>
</gene>
<proteinExistence type="predicted"/>
<dbReference type="AlphaFoldDB" id="A0A9X2X695"/>
<name>A0A9X2X695_9HYPH</name>